<dbReference type="EnsemblProtists" id="EOD35854">
    <property type="protein sequence ID" value="EOD35854"/>
    <property type="gene ID" value="EMIHUDRAFT_110613"/>
</dbReference>
<reference evidence="4" key="1">
    <citation type="journal article" date="2013" name="Nature">
        <title>Pan genome of the phytoplankton Emiliania underpins its global distribution.</title>
        <authorList>
            <person name="Read B.A."/>
            <person name="Kegel J."/>
            <person name="Klute M.J."/>
            <person name="Kuo A."/>
            <person name="Lefebvre S.C."/>
            <person name="Maumus F."/>
            <person name="Mayer C."/>
            <person name="Miller J."/>
            <person name="Monier A."/>
            <person name="Salamov A."/>
            <person name="Young J."/>
            <person name="Aguilar M."/>
            <person name="Claverie J.M."/>
            <person name="Frickenhaus S."/>
            <person name="Gonzalez K."/>
            <person name="Herman E.K."/>
            <person name="Lin Y.C."/>
            <person name="Napier J."/>
            <person name="Ogata H."/>
            <person name="Sarno A.F."/>
            <person name="Shmutz J."/>
            <person name="Schroeder D."/>
            <person name="de Vargas C."/>
            <person name="Verret F."/>
            <person name="von Dassow P."/>
            <person name="Valentin K."/>
            <person name="Van de Peer Y."/>
            <person name="Wheeler G."/>
            <person name="Dacks J.B."/>
            <person name="Delwiche C.F."/>
            <person name="Dyhrman S.T."/>
            <person name="Glockner G."/>
            <person name="John U."/>
            <person name="Richards T."/>
            <person name="Worden A.Z."/>
            <person name="Zhang X."/>
            <person name="Grigoriev I.V."/>
            <person name="Allen A.E."/>
            <person name="Bidle K."/>
            <person name="Borodovsky M."/>
            <person name="Bowler C."/>
            <person name="Brownlee C."/>
            <person name="Cock J.M."/>
            <person name="Elias M."/>
            <person name="Gladyshev V.N."/>
            <person name="Groth M."/>
            <person name="Guda C."/>
            <person name="Hadaegh A."/>
            <person name="Iglesias-Rodriguez M.D."/>
            <person name="Jenkins J."/>
            <person name="Jones B.M."/>
            <person name="Lawson T."/>
            <person name="Leese F."/>
            <person name="Lindquist E."/>
            <person name="Lobanov A."/>
            <person name="Lomsadze A."/>
            <person name="Malik S.B."/>
            <person name="Marsh M.E."/>
            <person name="Mackinder L."/>
            <person name="Mock T."/>
            <person name="Mueller-Roeber B."/>
            <person name="Pagarete A."/>
            <person name="Parker M."/>
            <person name="Probert I."/>
            <person name="Quesneville H."/>
            <person name="Raines C."/>
            <person name="Rensing S.A."/>
            <person name="Riano-Pachon D.M."/>
            <person name="Richier S."/>
            <person name="Rokitta S."/>
            <person name="Shiraiwa Y."/>
            <person name="Soanes D.M."/>
            <person name="van der Giezen M."/>
            <person name="Wahlund T.M."/>
            <person name="Williams B."/>
            <person name="Wilson W."/>
            <person name="Wolfe G."/>
            <person name="Wurch L.L."/>
        </authorList>
    </citation>
    <scope>NUCLEOTIDE SEQUENCE</scope>
</reference>
<feature type="transmembrane region" description="Helical" evidence="2">
    <location>
        <begin position="180"/>
        <end position="199"/>
    </location>
</feature>
<dbReference type="GeneID" id="17281124"/>
<feature type="transmembrane region" description="Helical" evidence="2">
    <location>
        <begin position="245"/>
        <end position="266"/>
    </location>
</feature>
<dbReference type="SUPFAM" id="SSF103481">
    <property type="entry name" value="Multidrug resistance efflux transporter EmrE"/>
    <property type="match status" value="2"/>
</dbReference>
<dbReference type="EnsemblProtists" id="EOD13273">
    <property type="protein sequence ID" value="EOD13273"/>
    <property type="gene ID" value="EMIHUDRAFT_247053"/>
</dbReference>
<reference evidence="3" key="2">
    <citation type="submission" date="2024-10" db="UniProtKB">
        <authorList>
            <consortium name="EnsemblProtists"/>
        </authorList>
    </citation>
    <scope>IDENTIFICATION</scope>
</reference>
<dbReference type="InterPro" id="IPR037185">
    <property type="entry name" value="EmrE-like"/>
</dbReference>
<accession>A0A0D3IPT8</accession>
<protein>
    <recommendedName>
        <fullName evidence="5">EamA domain-containing protein</fullName>
    </recommendedName>
</protein>
<feature type="region of interest" description="Disordered" evidence="1">
    <location>
        <begin position="346"/>
        <end position="372"/>
    </location>
</feature>
<dbReference type="RefSeq" id="XP_005788283.1">
    <property type="nucleotide sequence ID" value="XM_005788226.1"/>
</dbReference>
<keyword evidence="2" id="KW-0812">Transmembrane</keyword>
<dbReference type="AlphaFoldDB" id="A0A0D3IPT8"/>
<evidence type="ECO:0000256" key="2">
    <source>
        <dbReference type="SAM" id="Phobius"/>
    </source>
</evidence>
<organism evidence="3 4">
    <name type="scientific">Emiliania huxleyi (strain CCMP1516)</name>
    <dbReference type="NCBI Taxonomy" id="280463"/>
    <lineage>
        <taxon>Eukaryota</taxon>
        <taxon>Haptista</taxon>
        <taxon>Haptophyta</taxon>
        <taxon>Prymnesiophyceae</taxon>
        <taxon>Isochrysidales</taxon>
        <taxon>Noelaerhabdaceae</taxon>
        <taxon>Emiliania</taxon>
    </lineage>
</organism>
<feature type="transmembrane region" description="Helical" evidence="2">
    <location>
        <begin position="140"/>
        <end position="160"/>
    </location>
</feature>
<dbReference type="KEGG" id="ehx:EMIHUDRAFT_110613"/>
<evidence type="ECO:0000313" key="4">
    <source>
        <dbReference type="Proteomes" id="UP000013827"/>
    </source>
</evidence>
<evidence type="ECO:0008006" key="5">
    <source>
        <dbReference type="Google" id="ProtNLM"/>
    </source>
</evidence>
<dbReference type="PANTHER" id="PTHR22911">
    <property type="entry name" value="ACYL-MALONYL CONDENSING ENZYME-RELATED"/>
    <property type="match status" value="1"/>
</dbReference>
<feature type="transmembrane region" description="Helical" evidence="2">
    <location>
        <begin position="278"/>
        <end position="296"/>
    </location>
</feature>
<proteinExistence type="predicted"/>
<sequence>MGAPAGGPPPDASKRKLGLIIAWVGMLGSTPDAMLLRFQAQAGGVPASISFFRFIMTATLNFVFAAANSGGIGPLCAGVARSYKAILVAAMIAMVSSQGFVYSLLLVEPAMALLIISLNPVWAALLGKFVLGEELPGKTIITIVCALVSMVVVMIPQLLVMLGYGGEAEEAAADTKGSNLLLLWPLFTGMFMALFITWARYLGKVSPETDLTATGTLSGAITSCISYKVAYDQGITDPFEGIQPIFWLWVLLCGLGITMYNLALVIAPRYISGADTALIMLLETVFAPVWVFFAFGEVPSPWTILGGVILLGALAFHELAGTEAGSGEEGAPLAPRITGRQSIAISVGSGPKKGSGFDSDDYVRMSGKAGYP</sequence>
<dbReference type="HOGENOM" id="CLU_063355_0_0_1"/>
<keyword evidence="2" id="KW-0472">Membrane</keyword>
<dbReference type="PANTHER" id="PTHR22911:SF79">
    <property type="entry name" value="MOBA-LIKE NTP TRANSFERASE DOMAIN-CONTAINING PROTEIN"/>
    <property type="match status" value="1"/>
</dbReference>
<name>A0A0D3IPT8_EMIH1</name>
<evidence type="ECO:0000256" key="1">
    <source>
        <dbReference type="SAM" id="MobiDB-lite"/>
    </source>
</evidence>
<feature type="transmembrane region" description="Helical" evidence="2">
    <location>
        <begin position="17"/>
        <end position="38"/>
    </location>
</feature>
<dbReference type="GeneID" id="17259419"/>
<feature type="transmembrane region" description="Helical" evidence="2">
    <location>
        <begin position="50"/>
        <end position="73"/>
    </location>
</feature>
<feature type="transmembrane region" description="Helical" evidence="2">
    <location>
        <begin position="85"/>
        <end position="105"/>
    </location>
</feature>
<dbReference type="KEGG" id="ehx:EMIHUDRAFT_247053"/>
<dbReference type="GO" id="GO:0016020">
    <property type="term" value="C:membrane"/>
    <property type="evidence" value="ECO:0007669"/>
    <property type="project" value="TreeGrafter"/>
</dbReference>
<evidence type="ECO:0000313" key="3">
    <source>
        <dbReference type="EnsemblProtists" id="EOD13273"/>
    </source>
</evidence>
<dbReference type="PaxDb" id="2903-EOD13273"/>
<dbReference type="RefSeq" id="XP_005765702.1">
    <property type="nucleotide sequence ID" value="XM_005765645.1"/>
</dbReference>
<dbReference type="Proteomes" id="UP000013827">
    <property type="component" value="Unassembled WGS sequence"/>
</dbReference>
<feature type="transmembrane region" description="Helical" evidence="2">
    <location>
        <begin position="111"/>
        <end position="131"/>
    </location>
</feature>
<keyword evidence="2" id="KW-1133">Transmembrane helix</keyword>
<keyword evidence="4" id="KW-1185">Reference proteome</keyword>